<accession>A0ABM7NTR1</accession>
<sequence length="185" mass="20882">MSDNQSDNQSDYSDNVPESFKYAGPISRGFRMLSGSRPLSYASEVGEAARGTFHINFVKTMYGMTFLYIGSDLYFKYKDFNSSSNDLNSTNFMTPIQKYMGYHTLWHAQASLLFPSMTIHTFVNLTRKTIPKISWINPKVGKFLPAALSLAIIPAIIKPLDMLADGIMKHSYCKIVDFDAPESHH</sequence>
<proteinExistence type="predicted"/>
<keyword evidence="2" id="KW-1185">Reference proteome</keyword>
<evidence type="ECO:0000313" key="2">
    <source>
        <dbReference type="Proteomes" id="UP001321479"/>
    </source>
</evidence>
<organism evidence="1 2">
    <name type="scientific">Cotonvirus japonicus</name>
    <dbReference type="NCBI Taxonomy" id="2811091"/>
    <lineage>
        <taxon>Viruses</taxon>
        <taxon>Varidnaviria</taxon>
        <taxon>Bamfordvirae</taxon>
        <taxon>Nucleocytoviricota</taxon>
        <taxon>Megaviricetes</taxon>
        <taxon>Imitervirales</taxon>
        <taxon>Mimiviridae</taxon>
        <taxon>Megamimivirinae</taxon>
        <taxon>Cotonvirus</taxon>
        <taxon>Cotonvirus japonicum</taxon>
    </lineage>
</organism>
<dbReference type="EMBL" id="AP024483">
    <property type="protein sequence ID" value="BCS83529.1"/>
    <property type="molecule type" value="Genomic_DNA"/>
</dbReference>
<reference evidence="1 2" key="1">
    <citation type="submission" date="2021-02" db="EMBL/GenBank/DDBJ databases">
        <title>Cotonvirus japonicus, which uses Golgi apparatus of host cells for its virion factory, phylogenetically links tailed tupanvirus and icosahedral mimivirus.</title>
        <authorList>
            <person name="Takahashi H."/>
            <person name="Fukaya S."/>
            <person name="Song C."/>
            <person name="Murata K."/>
            <person name="Takemura M."/>
        </authorList>
    </citation>
    <scope>NUCLEOTIDE SEQUENCE [LARGE SCALE GENOMIC DNA]</scope>
</reference>
<dbReference type="Proteomes" id="UP001321479">
    <property type="component" value="Segment"/>
</dbReference>
<protein>
    <submittedName>
        <fullName evidence="1">Mitochondrial 18 kDa protein</fullName>
    </submittedName>
</protein>
<dbReference type="Pfam" id="PF10558">
    <property type="entry name" value="MTP18"/>
    <property type="match status" value="1"/>
</dbReference>
<dbReference type="PANTHER" id="PTHR11001:SF2">
    <property type="entry name" value="MITOCHONDRIAL FISSION PROCESS PROTEIN 1"/>
    <property type="match status" value="1"/>
</dbReference>
<dbReference type="RefSeq" id="YP_010842137.1">
    <property type="nucleotide sequence ID" value="NC_079139.1"/>
</dbReference>
<dbReference type="GeneID" id="80558734"/>
<evidence type="ECO:0000313" key="1">
    <source>
        <dbReference type="EMBL" id="BCS83529.1"/>
    </source>
</evidence>
<name>A0ABM7NTR1_9VIRU</name>
<dbReference type="PANTHER" id="PTHR11001">
    <property type="entry name" value="MITOCHONDRIAL FISSION PROCESS PROTEIN 1"/>
    <property type="match status" value="1"/>
</dbReference>
<dbReference type="InterPro" id="IPR019560">
    <property type="entry name" value="Mitochondrial_18_kDa_protein"/>
</dbReference>